<evidence type="ECO:0000313" key="4">
    <source>
        <dbReference type="EMBL" id="TPX10760.1"/>
    </source>
</evidence>
<dbReference type="PANTHER" id="PTHR23305:SF1">
    <property type="entry name" value="OBG-TYPE G DOMAIN-CONTAINING PROTEIN"/>
    <property type="match status" value="1"/>
</dbReference>
<gene>
    <name evidence="4" type="ORF">E0L32_008329</name>
</gene>
<evidence type="ECO:0000313" key="5">
    <source>
        <dbReference type="Proteomes" id="UP000319257"/>
    </source>
</evidence>
<comment type="caution">
    <text evidence="4">The sequence shown here is derived from an EMBL/GenBank/DDBJ whole genome shotgun (WGS) entry which is preliminary data.</text>
</comment>
<dbReference type="Pfam" id="PF08438">
    <property type="entry name" value="YGR210-like_G4"/>
    <property type="match status" value="1"/>
</dbReference>
<dbReference type="InterPro" id="IPR031167">
    <property type="entry name" value="G_OBG"/>
</dbReference>
<dbReference type="FunFam" id="1.10.8.470:FF:000001">
    <property type="entry name" value="GTP-binding protein homolog"/>
    <property type="match status" value="1"/>
</dbReference>
<sequence>MGRDPLIGLVGKPSAGKSSTLNSLTDASSKRAIGYLQIDCACARFGVSDRCKPNYGSCVDGRRSVPIELLDVAGLVPGAHQGKGLGNKFLDDLRHADALIHVVDVSGTTDAEGKVTRGYDPSVDIAWLRSEIVQWIKGNLMEKWGSIRRRHMAVKATAVETLQGQFSGYGSNARVVARTLDRMGLKEPLEDWSEETIERVVNAFTDEKFPTIIALNKIDHPDADKNIAKIAKMQDPNTIVLCSAISEIFLRKMAKQGYVKYTEGSEFVDTREDLIADGDPDGGGLKELDEKNKTRIENLKDMVLYRFGSTGVVQVLTKAAELLGLVPVFPVRNTTTFGSGQADSKFVFRDCVLVKKGSTVADVARKCMGDAPVAYIEGAGGIRVAEDDLVAVGKNDVLSFKIGRG</sequence>
<dbReference type="EMBL" id="SKBQ01000054">
    <property type="protein sequence ID" value="TPX10760.1"/>
    <property type="molecule type" value="Genomic_DNA"/>
</dbReference>
<dbReference type="InterPro" id="IPR012675">
    <property type="entry name" value="Beta-grasp_dom_sf"/>
</dbReference>
<accession>A0A507B2I2</accession>
<dbReference type="InterPro" id="IPR006073">
    <property type="entry name" value="GTP-bd"/>
</dbReference>
<dbReference type="Gene3D" id="3.10.20.30">
    <property type="match status" value="1"/>
</dbReference>
<dbReference type="FunCoup" id="A0A507B2I2">
    <property type="interactions" value="45"/>
</dbReference>
<dbReference type="OrthoDB" id="545683at2759"/>
<dbReference type="Gene3D" id="3.40.50.300">
    <property type="entry name" value="P-loop containing nucleotide triphosphate hydrolases"/>
    <property type="match status" value="1"/>
</dbReference>
<keyword evidence="5" id="KW-1185">Reference proteome</keyword>
<dbReference type="GO" id="GO:0005525">
    <property type="term" value="F:GTP binding"/>
    <property type="evidence" value="ECO:0007669"/>
    <property type="project" value="UniProtKB-KW"/>
</dbReference>
<dbReference type="CDD" id="cd04938">
    <property type="entry name" value="TGS_Obg"/>
    <property type="match status" value="1"/>
</dbReference>
<dbReference type="InterPro" id="IPR027417">
    <property type="entry name" value="P-loop_NTPase"/>
</dbReference>
<dbReference type="Gene3D" id="1.10.8.470">
    <property type="match status" value="1"/>
</dbReference>
<dbReference type="PROSITE" id="PS51710">
    <property type="entry name" value="G_OBG"/>
    <property type="match status" value="1"/>
</dbReference>
<dbReference type="RefSeq" id="XP_030992471.1">
    <property type="nucleotide sequence ID" value="XM_031143171.1"/>
</dbReference>
<dbReference type="InterPro" id="IPR013646">
    <property type="entry name" value="YGR210-like_G4"/>
</dbReference>
<evidence type="ECO:0000256" key="1">
    <source>
        <dbReference type="ARBA" id="ARBA00022741"/>
    </source>
</evidence>
<reference evidence="4 5" key="1">
    <citation type="submission" date="2019-06" db="EMBL/GenBank/DDBJ databases">
        <title>Draft genome sequence of the filamentous fungus Phialemoniopsis curvata isolated from diesel fuel.</title>
        <authorList>
            <person name="Varaljay V.A."/>
            <person name="Lyon W.J."/>
            <person name="Crouch A.L."/>
            <person name="Drake C.E."/>
            <person name="Hollomon J.M."/>
            <person name="Nadeau L.J."/>
            <person name="Nunn H.S."/>
            <person name="Stevenson B.S."/>
            <person name="Bojanowski C.L."/>
            <person name="Crookes-Goodson W.J."/>
        </authorList>
    </citation>
    <scope>NUCLEOTIDE SEQUENCE [LARGE SCALE GENOMIC DNA]</scope>
    <source>
        <strain evidence="4 5">D216</strain>
    </source>
</reference>
<dbReference type="GO" id="GO:0016887">
    <property type="term" value="F:ATP hydrolysis activity"/>
    <property type="evidence" value="ECO:0007669"/>
    <property type="project" value="TreeGrafter"/>
</dbReference>
<dbReference type="InParanoid" id="A0A507B2I2"/>
<dbReference type="PANTHER" id="PTHR23305">
    <property type="entry name" value="OBG GTPASE FAMILY"/>
    <property type="match status" value="1"/>
</dbReference>
<dbReference type="PRINTS" id="PR00326">
    <property type="entry name" value="GTP1OBG"/>
</dbReference>
<dbReference type="AlphaFoldDB" id="A0A507B2I2"/>
<keyword evidence="1" id="KW-0547">Nucleotide-binding</keyword>
<dbReference type="SUPFAM" id="SSF52540">
    <property type="entry name" value="P-loop containing nucleoside triphosphate hydrolases"/>
    <property type="match status" value="1"/>
</dbReference>
<name>A0A507B2I2_9PEZI</name>
<keyword evidence="2" id="KW-0342">GTP-binding</keyword>
<protein>
    <recommendedName>
        <fullName evidence="3">OBG-type G domain-containing protein</fullName>
    </recommendedName>
</protein>
<dbReference type="CDD" id="cd01899">
    <property type="entry name" value="Ygr210"/>
    <property type="match status" value="1"/>
</dbReference>
<dbReference type="FunFam" id="3.10.20.30:FF:000030">
    <property type="entry name" value="P-loop containing nucleoside triphosphate hydrolase protein"/>
    <property type="match status" value="1"/>
</dbReference>
<dbReference type="Proteomes" id="UP000319257">
    <property type="component" value="Unassembled WGS sequence"/>
</dbReference>
<dbReference type="GO" id="GO:0005737">
    <property type="term" value="C:cytoplasm"/>
    <property type="evidence" value="ECO:0007669"/>
    <property type="project" value="TreeGrafter"/>
</dbReference>
<evidence type="ECO:0000259" key="3">
    <source>
        <dbReference type="PROSITE" id="PS51710"/>
    </source>
</evidence>
<organism evidence="4 5">
    <name type="scientific">Thyridium curvatum</name>
    <dbReference type="NCBI Taxonomy" id="1093900"/>
    <lineage>
        <taxon>Eukaryota</taxon>
        <taxon>Fungi</taxon>
        <taxon>Dikarya</taxon>
        <taxon>Ascomycota</taxon>
        <taxon>Pezizomycotina</taxon>
        <taxon>Sordariomycetes</taxon>
        <taxon>Sordariomycetidae</taxon>
        <taxon>Thyridiales</taxon>
        <taxon>Thyridiaceae</taxon>
        <taxon>Thyridium</taxon>
    </lineage>
</organism>
<dbReference type="GeneID" id="41975776"/>
<feature type="domain" description="OBG-type G" evidence="3">
    <location>
        <begin position="5"/>
        <end position="262"/>
    </location>
</feature>
<dbReference type="Pfam" id="PF01926">
    <property type="entry name" value="MMR_HSR1"/>
    <property type="match status" value="1"/>
</dbReference>
<evidence type="ECO:0000256" key="2">
    <source>
        <dbReference type="ARBA" id="ARBA00023134"/>
    </source>
</evidence>
<proteinExistence type="predicted"/>
<dbReference type="STRING" id="1093900.A0A507B2I2"/>